<accession>A0A0A0I4P2</accession>
<evidence type="ECO:0000256" key="2">
    <source>
        <dbReference type="ARBA" id="ARBA00010876"/>
    </source>
</evidence>
<dbReference type="SUPFAM" id="SSF55174">
    <property type="entry name" value="Alpha-L RNA-binding motif"/>
    <property type="match status" value="1"/>
</dbReference>
<evidence type="ECO:0000256" key="4">
    <source>
        <dbReference type="ARBA" id="ARBA00031870"/>
    </source>
</evidence>
<dbReference type="SUPFAM" id="SSF55120">
    <property type="entry name" value="Pseudouridine synthase"/>
    <property type="match status" value="1"/>
</dbReference>
<dbReference type="InterPro" id="IPR002942">
    <property type="entry name" value="S4_RNA-bd"/>
</dbReference>
<dbReference type="EMBL" id="JENJ01000036">
    <property type="protein sequence ID" value="KGM95603.1"/>
    <property type="molecule type" value="Genomic_DNA"/>
</dbReference>
<dbReference type="PANTHER" id="PTHR21600:SF83">
    <property type="entry name" value="PSEUDOURIDYLATE SYNTHASE RPUSD4, MITOCHONDRIAL"/>
    <property type="match status" value="1"/>
</dbReference>
<dbReference type="PROSITE" id="PS50889">
    <property type="entry name" value="S4"/>
    <property type="match status" value="1"/>
</dbReference>
<evidence type="ECO:0000256" key="5">
    <source>
        <dbReference type="ARBA" id="ARBA00033164"/>
    </source>
</evidence>
<comment type="catalytic activity">
    <reaction evidence="1">
        <text>a uridine in RNA = a pseudouridine in RNA</text>
        <dbReference type="Rhea" id="RHEA:48348"/>
        <dbReference type="Rhea" id="RHEA-COMP:12068"/>
        <dbReference type="Rhea" id="RHEA-COMP:12069"/>
        <dbReference type="ChEBI" id="CHEBI:65314"/>
        <dbReference type="ChEBI" id="CHEBI:65315"/>
    </reaction>
</comment>
<dbReference type="OrthoDB" id="9807829at2"/>
<dbReference type="InterPro" id="IPR020103">
    <property type="entry name" value="PsdUridine_synth_cat_dom_sf"/>
</dbReference>
<evidence type="ECO:0000313" key="8">
    <source>
        <dbReference type="EMBL" id="KGM95603.1"/>
    </source>
</evidence>
<dbReference type="RefSeq" id="WP_039255676.1">
    <property type="nucleotide sequence ID" value="NZ_JENJ01000036.1"/>
</dbReference>
<keyword evidence="3" id="KW-0413">Isomerase</keyword>
<dbReference type="Gene3D" id="3.30.2350.10">
    <property type="entry name" value="Pseudouridine synthase"/>
    <property type="match status" value="1"/>
</dbReference>
<evidence type="ECO:0000313" key="9">
    <source>
        <dbReference type="Proteomes" id="UP000030012"/>
    </source>
</evidence>
<dbReference type="InterPro" id="IPR036986">
    <property type="entry name" value="S4_RNA-bd_sf"/>
</dbReference>
<dbReference type="Gene3D" id="3.10.290.10">
    <property type="entry name" value="RNA-binding S4 domain"/>
    <property type="match status" value="1"/>
</dbReference>
<dbReference type="SMART" id="SM00363">
    <property type="entry name" value="S4"/>
    <property type="match status" value="1"/>
</dbReference>
<reference evidence="8 9" key="1">
    <citation type="submission" date="2014-01" db="EMBL/GenBank/DDBJ databases">
        <title>Plasmidome dynamics in the species complex Clostridium novyi sensu lato converts strains of independent lineages into distinctly different pathogens.</title>
        <authorList>
            <person name="Skarin H."/>
            <person name="Segerman B."/>
        </authorList>
    </citation>
    <scope>NUCLEOTIDE SEQUENCE [LARGE SCALE GENOMIC DNA]</scope>
    <source>
        <strain evidence="8 9">4552</strain>
    </source>
</reference>
<evidence type="ECO:0000256" key="1">
    <source>
        <dbReference type="ARBA" id="ARBA00000073"/>
    </source>
</evidence>
<dbReference type="GO" id="GO:0003723">
    <property type="term" value="F:RNA binding"/>
    <property type="evidence" value="ECO:0007669"/>
    <property type="project" value="UniProtKB-KW"/>
</dbReference>
<evidence type="ECO:0000256" key="6">
    <source>
        <dbReference type="PROSITE-ProRule" id="PRU00182"/>
    </source>
</evidence>
<dbReference type="Pfam" id="PF00849">
    <property type="entry name" value="PseudoU_synth_2"/>
    <property type="match status" value="1"/>
</dbReference>
<feature type="domain" description="RNA-binding S4" evidence="7">
    <location>
        <begin position="12"/>
        <end position="79"/>
    </location>
</feature>
<dbReference type="AlphaFoldDB" id="A0A0A0I4P2"/>
<dbReference type="Pfam" id="PF01479">
    <property type="entry name" value="S4"/>
    <property type="match status" value="1"/>
</dbReference>
<evidence type="ECO:0000256" key="3">
    <source>
        <dbReference type="ARBA" id="ARBA00023235"/>
    </source>
</evidence>
<comment type="similarity">
    <text evidence="2">Belongs to the pseudouridine synthase RluA family.</text>
</comment>
<dbReference type="InterPro" id="IPR050188">
    <property type="entry name" value="RluA_PseudoU_synthase"/>
</dbReference>
<gene>
    <name evidence="8" type="ORF">Z968_08760</name>
</gene>
<dbReference type="PANTHER" id="PTHR21600">
    <property type="entry name" value="MITOCHONDRIAL RNA PSEUDOURIDINE SYNTHASE"/>
    <property type="match status" value="1"/>
</dbReference>
<dbReference type="GO" id="GO:0000455">
    <property type="term" value="P:enzyme-directed rRNA pseudouridine synthesis"/>
    <property type="evidence" value="ECO:0007669"/>
    <property type="project" value="UniProtKB-ARBA"/>
</dbReference>
<dbReference type="CDD" id="cd00165">
    <property type="entry name" value="S4"/>
    <property type="match status" value="1"/>
</dbReference>
<dbReference type="GO" id="GO:0120159">
    <property type="term" value="F:rRNA pseudouridine synthase activity"/>
    <property type="evidence" value="ECO:0007669"/>
    <property type="project" value="UniProtKB-ARBA"/>
</dbReference>
<keyword evidence="6" id="KW-0694">RNA-binding</keyword>
<proteinExistence type="inferred from homology"/>
<protein>
    <recommendedName>
        <fullName evidence="4">RNA pseudouridylate synthase</fullName>
    </recommendedName>
    <alternativeName>
        <fullName evidence="5">RNA-uridine isomerase</fullName>
    </alternativeName>
</protein>
<name>A0A0A0I4P2_CLONO</name>
<sequence length="323" mass="37582">MRIEIGPNEAGQRLDKFCRKWLEDVPLGAIFKALRKGDIRVNGKKAKQNYFLEEEDVVETKYIESYKKNKNNVPKKFQEVNFSSIKIAYEDENMLIIEKWPGVLVHSDKKDGYPTLTDYVLSYLFNKGEYIPEKEVTFTPAPCNRLDRNTSGMVIFGKNFKSLKLLNEMIRERKISKYYNALVKGKIKEGRYEAYISKDQINNISEIHLDKKPNSKKIAMEVSVIDTVGTFSFLELDLITGRSHQLRAHLSFLGNPIIGDDKYGDRKLNSFFNNKYGLSFQFLYAYKLIFKDCPEELAYMENKIITQALPPIFKKVKKDVLKF</sequence>
<dbReference type="CDD" id="cd02869">
    <property type="entry name" value="PseudoU_synth_RluA_like"/>
    <property type="match status" value="1"/>
</dbReference>
<evidence type="ECO:0000259" key="7">
    <source>
        <dbReference type="SMART" id="SM00363"/>
    </source>
</evidence>
<dbReference type="Proteomes" id="UP000030012">
    <property type="component" value="Unassembled WGS sequence"/>
</dbReference>
<dbReference type="InterPro" id="IPR006145">
    <property type="entry name" value="PsdUridine_synth_RsuA/RluA"/>
</dbReference>
<organism evidence="8 9">
    <name type="scientific">Clostridium novyi A str. 4552</name>
    <dbReference type="NCBI Taxonomy" id="1444289"/>
    <lineage>
        <taxon>Bacteria</taxon>
        <taxon>Bacillati</taxon>
        <taxon>Bacillota</taxon>
        <taxon>Clostridia</taxon>
        <taxon>Eubacteriales</taxon>
        <taxon>Clostridiaceae</taxon>
        <taxon>Clostridium</taxon>
    </lineage>
</organism>
<comment type="caution">
    <text evidence="8">The sequence shown here is derived from an EMBL/GenBank/DDBJ whole genome shotgun (WGS) entry which is preliminary data.</text>
</comment>